<comment type="caution">
    <text evidence="1">The sequence shown here is derived from an EMBL/GenBank/DDBJ whole genome shotgun (WGS) entry which is preliminary data.</text>
</comment>
<evidence type="ECO:0000313" key="1">
    <source>
        <dbReference type="EMBL" id="OGE96455.1"/>
    </source>
</evidence>
<dbReference type="InterPro" id="IPR006439">
    <property type="entry name" value="HAD-SF_hydro_IA"/>
</dbReference>
<organism evidence="1 2">
    <name type="scientific">Candidatus Doudnabacteria bacterium RIFCSPLOWO2_01_FULL_44_21</name>
    <dbReference type="NCBI Taxonomy" id="1817841"/>
    <lineage>
        <taxon>Bacteria</taxon>
        <taxon>Candidatus Doudnaibacteriota</taxon>
    </lineage>
</organism>
<dbReference type="NCBIfam" id="TIGR01549">
    <property type="entry name" value="HAD-SF-IA-v1"/>
    <property type="match status" value="1"/>
</dbReference>
<gene>
    <name evidence="1" type="ORF">A3B10_01600</name>
</gene>
<dbReference type="PANTHER" id="PTHR43611">
    <property type="entry name" value="ALPHA-D-GLUCOSE 1-PHOSPHATE PHOSPHATASE"/>
    <property type="match status" value="1"/>
</dbReference>
<protein>
    <recommendedName>
        <fullName evidence="3">FCP1 homology domain-containing protein</fullName>
    </recommendedName>
</protein>
<dbReference type="SFLD" id="SFLDS00003">
    <property type="entry name" value="Haloacid_Dehalogenase"/>
    <property type="match status" value="1"/>
</dbReference>
<dbReference type="AlphaFoldDB" id="A0A1F5Q2M2"/>
<dbReference type="InterPro" id="IPR023198">
    <property type="entry name" value="PGP-like_dom2"/>
</dbReference>
<sequence>MVKSKPKIKSIIFDLGGVISHGGYLDFIKHYCAECLTPIGKKKILSLERQVNLGKITQQEFYNRIRKVFYVHLTPKQMHNLIVKHMQVNKSLVHLIPKLKKTRIALFTNSLGSMAYEVMKRDRLSSKKLFDRIFVSTKMHQVKPDRKAYEYVVRQLKIKPSQALFVDDRLENIRPLKNLGMHGIVFKDTRQFAKELKKYELV</sequence>
<reference evidence="1 2" key="1">
    <citation type="journal article" date="2016" name="Nat. Commun.">
        <title>Thousands of microbial genomes shed light on interconnected biogeochemical processes in an aquifer system.</title>
        <authorList>
            <person name="Anantharaman K."/>
            <person name="Brown C.T."/>
            <person name="Hug L.A."/>
            <person name="Sharon I."/>
            <person name="Castelle C.J."/>
            <person name="Probst A.J."/>
            <person name="Thomas B.C."/>
            <person name="Singh A."/>
            <person name="Wilkins M.J."/>
            <person name="Karaoz U."/>
            <person name="Brodie E.L."/>
            <person name="Williams K.H."/>
            <person name="Hubbard S.S."/>
            <person name="Banfield J.F."/>
        </authorList>
    </citation>
    <scope>NUCLEOTIDE SEQUENCE [LARGE SCALE GENOMIC DNA]</scope>
</reference>
<dbReference type="CDD" id="cd02603">
    <property type="entry name" value="HAD_sEH-N_like"/>
    <property type="match status" value="1"/>
</dbReference>
<evidence type="ECO:0008006" key="3">
    <source>
        <dbReference type="Google" id="ProtNLM"/>
    </source>
</evidence>
<dbReference type="Gene3D" id="3.40.50.1000">
    <property type="entry name" value="HAD superfamily/HAD-like"/>
    <property type="match status" value="1"/>
</dbReference>
<dbReference type="InterPro" id="IPR023214">
    <property type="entry name" value="HAD_sf"/>
</dbReference>
<dbReference type="NCBIfam" id="TIGR01509">
    <property type="entry name" value="HAD-SF-IA-v3"/>
    <property type="match status" value="1"/>
</dbReference>
<proteinExistence type="predicted"/>
<dbReference type="SUPFAM" id="SSF56784">
    <property type="entry name" value="HAD-like"/>
    <property type="match status" value="1"/>
</dbReference>
<dbReference type="InterPro" id="IPR041492">
    <property type="entry name" value="HAD_2"/>
</dbReference>
<dbReference type="PRINTS" id="PR00413">
    <property type="entry name" value="HADHALOGNASE"/>
</dbReference>
<dbReference type="Pfam" id="PF13419">
    <property type="entry name" value="HAD_2"/>
    <property type="match status" value="1"/>
</dbReference>
<dbReference type="InterPro" id="IPR036412">
    <property type="entry name" value="HAD-like_sf"/>
</dbReference>
<dbReference type="Gene3D" id="1.10.150.240">
    <property type="entry name" value="Putative phosphatase, domain 2"/>
    <property type="match status" value="1"/>
</dbReference>
<evidence type="ECO:0000313" key="2">
    <source>
        <dbReference type="Proteomes" id="UP000177281"/>
    </source>
</evidence>
<accession>A0A1F5Q2M2</accession>
<dbReference type="STRING" id="1817841.A3B10_01600"/>
<dbReference type="SFLD" id="SFLDG01129">
    <property type="entry name" value="C1.5:_HAD__Beta-PGM__Phosphata"/>
    <property type="match status" value="1"/>
</dbReference>
<dbReference type="Proteomes" id="UP000177281">
    <property type="component" value="Unassembled WGS sequence"/>
</dbReference>
<dbReference type="PANTHER" id="PTHR43611:SF3">
    <property type="entry name" value="FLAVIN MONONUCLEOTIDE HYDROLASE 1, CHLOROPLATIC"/>
    <property type="match status" value="1"/>
</dbReference>
<dbReference type="EMBL" id="MFFB01000003">
    <property type="protein sequence ID" value="OGE96455.1"/>
    <property type="molecule type" value="Genomic_DNA"/>
</dbReference>
<name>A0A1F5Q2M2_9BACT</name>